<dbReference type="EMBL" id="PVWO01000687">
    <property type="protein sequence ID" value="PSB40507.1"/>
    <property type="molecule type" value="Genomic_DNA"/>
</dbReference>
<protein>
    <submittedName>
        <fullName evidence="1">Uncharacterized protein</fullName>
    </submittedName>
</protein>
<sequence length="90" mass="9683">MYLFLYSLSGKGVELGLIPQGYQKATLGDGTISQFRVYAATVIWDGERRLVEVNSATTGILIGMGLLEGHKLEVDATPNGNVSIIKLAEI</sequence>
<name>A0A2T1F694_9CYAN</name>
<dbReference type="Proteomes" id="UP000238937">
    <property type="component" value="Unassembled WGS sequence"/>
</dbReference>
<proteinExistence type="predicted"/>
<evidence type="ECO:0000313" key="2">
    <source>
        <dbReference type="Proteomes" id="UP000238937"/>
    </source>
</evidence>
<gene>
    <name evidence="1" type="ORF">C7B77_28245</name>
</gene>
<reference evidence="1 2" key="1">
    <citation type="submission" date="2018-03" db="EMBL/GenBank/DDBJ databases">
        <title>The ancient ancestry and fast evolution of plastids.</title>
        <authorList>
            <person name="Moore K.R."/>
            <person name="Magnabosco C."/>
            <person name="Momper L."/>
            <person name="Gold D.A."/>
            <person name="Bosak T."/>
            <person name="Fournier G.P."/>
        </authorList>
    </citation>
    <scope>NUCLEOTIDE SEQUENCE [LARGE SCALE GENOMIC DNA]</scope>
    <source>
        <strain evidence="1 2">CCALA 037</strain>
    </source>
</reference>
<comment type="caution">
    <text evidence="1">The sequence shown here is derived from an EMBL/GenBank/DDBJ whole genome shotgun (WGS) entry which is preliminary data.</text>
</comment>
<keyword evidence="2" id="KW-1185">Reference proteome</keyword>
<accession>A0A2T1F694</accession>
<organism evidence="1 2">
    <name type="scientific">Chamaesiphon polymorphus CCALA 037</name>
    <dbReference type="NCBI Taxonomy" id="2107692"/>
    <lineage>
        <taxon>Bacteria</taxon>
        <taxon>Bacillati</taxon>
        <taxon>Cyanobacteriota</taxon>
        <taxon>Cyanophyceae</taxon>
        <taxon>Gomontiellales</taxon>
        <taxon>Chamaesiphonaceae</taxon>
        <taxon>Chamaesiphon</taxon>
    </lineage>
</organism>
<dbReference type="AlphaFoldDB" id="A0A2T1F694"/>
<evidence type="ECO:0000313" key="1">
    <source>
        <dbReference type="EMBL" id="PSB40507.1"/>
    </source>
</evidence>